<dbReference type="STRING" id="568069.A0A1J1I1E9"/>
<keyword evidence="1" id="KW-0175">Coiled coil</keyword>
<dbReference type="GO" id="GO:0005763">
    <property type="term" value="C:mitochondrial small ribosomal subunit"/>
    <property type="evidence" value="ECO:0007669"/>
    <property type="project" value="TreeGrafter"/>
</dbReference>
<keyword evidence="4" id="KW-1185">Reference proteome</keyword>
<proteinExistence type="predicted"/>
<dbReference type="SUPFAM" id="SSF57959">
    <property type="entry name" value="Leucine zipper domain"/>
    <property type="match status" value="1"/>
</dbReference>
<dbReference type="PANTHER" id="PTHR13490">
    <property type="entry name" value="MITOCHONDRIAL 28S RIBOSOMAL PROTEIN S28"/>
    <property type="match status" value="1"/>
</dbReference>
<dbReference type="GO" id="GO:0003735">
    <property type="term" value="F:structural constituent of ribosome"/>
    <property type="evidence" value="ECO:0007669"/>
    <property type="project" value="InterPro"/>
</dbReference>
<dbReference type="Pfam" id="PF10213">
    <property type="entry name" value="MRP-S28"/>
    <property type="match status" value="1"/>
</dbReference>
<feature type="domain" description="BZIP" evidence="2">
    <location>
        <begin position="150"/>
        <end position="203"/>
    </location>
</feature>
<sequence>MEFFENQITCSYSPKSIDIDDIFSTENTDIDVDVKPFNPDDFLNLEAFHDVKQNELFPEKNSITNNYSNNLQQLTPPISPQPNSQIFIDNSALQSINFIPVTKVKQQIHSIRKIKSIVPKPSSTSSNNSDSDTNNIKKIIITSCSSVDRDFIKRQRLIRNRMSAINSRKKKNEYVQTLEAENLELHKENKILKIENLQLKERLRCFNRLTCRCASSFSSKLSSKNAVALCAITLLIGLNILSFRNFSEEWNFKKHIKVGEVFQSRNLLHGKASTEYYKNKAASNDSLYTDDPVIYFNQTERIRKVNIENIRRWIPEPDLNISNLAKGFEFNPDPSHDKLAKMYEKSHEQNRKVSRNKKRIPKKKPMIGPVQFYNSNLNIIKLYEFFDEIDRKDDTFYVFSFRAEHLLLPAIDSSYNFSQIKMNLIMPQYNNDILTKNKITMMQIETIILNTSLIQISEKSIPVNFLRKKNNYNSTMCNESNVNFNSQEKIVRRDINEKATNGENFQKFRKKAAEFPNIKMLTKFRINFIAYSFNRRYSQIYSQATRKEDGSPIEEFRVLTLYKTKTHTLQSRGRKPKVQAVPPPRTQQMAIDQDWSSVWPGPKTFHPASVPLPIRQGWVKINRAPPGKFANAELMKIPNFLHLTPPVISKHCEAIKKFCTPWPKELTGEKAEKKFPLRAITSDYVHGMPTIRNHLSRIVTIKIKLSNLNLDEHAKDKFLRFVGERYNPDNDEITIVADRCPTKKQNHDYAIYLLTALYHESNTFEEWEKAKIEADMETYYWKDNKSKISATEIINWRSQSEDKIEPLQEYGTSVEKLFNEGENNYNLDKYKYEVLKMIGIVNKNS</sequence>
<reference evidence="3 4" key="1">
    <citation type="submission" date="2015-04" db="EMBL/GenBank/DDBJ databases">
        <authorList>
            <person name="Syromyatnikov M.Y."/>
            <person name="Popov V.N."/>
        </authorList>
    </citation>
    <scope>NUCLEOTIDE SEQUENCE [LARGE SCALE GENOMIC DNA]</scope>
</reference>
<gene>
    <name evidence="3" type="ORF">CLUMA_CG006311</name>
</gene>
<evidence type="ECO:0000313" key="3">
    <source>
        <dbReference type="EMBL" id="CRK92670.1"/>
    </source>
</evidence>
<dbReference type="InterPro" id="IPR039848">
    <property type="entry name" value="Ribosomal_mS35_mt"/>
</dbReference>
<dbReference type="PROSITE" id="PS50217">
    <property type="entry name" value="BZIP"/>
    <property type="match status" value="1"/>
</dbReference>
<dbReference type="InterPro" id="IPR004827">
    <property type="entry name" value="bZIP"/>
</dbReference>
<dbReference type="InterPro" id="IPR046347">
    <property type="entry name" value="bZIP_sf"/>
</dbReference>
<accession>A0A1J1I1E9</accession>
<dbReference type="PROSITE" id="PS00036">
    <property type="entry name" value="BZIP_BASIC"/>
    <property type="match status" value="1"/>
</dbReference>
<evidence type="ECO:0000256" key="1">
    <source>
        <dbReference type="SAM" id="Coils"/>
    </source>
</evidence>
<dbReference type="GO" id="GO:0032543">
    <property type="term" value="P:mitochondrial translation"/>
    <property type="evidence" value="ECO:0007669"/>
    <property type="project" value="InterPro"/>
</dbReference>
<dbReference type="SMART" id="SM00338">
    <property type="entry name" value="BRLZ"/>
    <property type="match status" value="1"/>
</dbReference>
<evidence type="ECO:0000313" key="4">
    <source>
        <dbReference type="Proteomes" id="UP000183832"/>
    </source>
</evidence>
<name>A0A1J1I1E9_9DIPT</name>
<dbReference type="Gene3D" id="1.20.5.170">
    <property type="match status" value="1"/>
</dbReference>
<dbReference type="GO" id="GO:0005634">
    <property type="term" value="C:nucleus"/>
    <property type="evidence" value="ECO:0007669"/>
    <property type="project" value="UniProtKB-ARBA"/>
</dbReference>
<organism evidence="3 4">
    <name type="scientific">Clunio marinus</name>
    <dbReference type="NCBI Taxonomy" id="568069"/>
    <lineage>
        <taxon>Eukaryota</taxon>
        <taxon>Metazoa</taxon>
        <taxon>Ecdysozoa</taxon>
        <taxon>Arthropoda</taxon>
        <taxon>Hexapoda</taxon>
        <taxon>Insecta</taxon>
        <taxon>Pterygota</taxon>
        <taxon>Neoptera</taxon>
        <taxon>Endopterygota</taxon>
        <taxon>Diptera</taxon>
        <taxon>Nematocera</taxon>
        <taxon>Chironomoidea</taxon>
        <taxon>Chironomidae</taxon>
        <taxon>Clunio</taxon>
    </lineage>
</organism>
<dbReference type="AlphaFoldDB" id="A0A1J1I1E9"/>
<evidence type="ECO:0000259" key="2">
    <source>
        <dbReference type="PROSITE" id="PS50217"/>
    </source>
</evidence>
<protein>
    <submittedName>
        <fullName evidence="3">CLUMA_CG006311, isoform A</fullName>
    </submittedName>
</protein>
<dbReference type="GO" id="GO:0003700">
    <property type="term" value="F:DNA-binding transcription factor activity"/>
    <property type="evidence" value="ECO:0007669"/>
    <property type="project" value="InterPro"/>
</dbReference>
<dbReference type="Pfam" id="PF00170">
    <property type="entry name" value="bZIP_1"/>
    <property type="match status" value="1"/>
</dbReference>
<dbReference type="Proteomes" id="UP000183832">
    <property type="component" value="Unassembled WGS sequence"/>
</dbReference>
<dbReference type="OrthoDB" id="283424at2759"/>
<dbReference type="EMBL" id="CVRI01000035">
    <property type="protein sequence ID" value="CRK92670.1"/>
    <property type="molecule type" value="Genomic_DNA"/>
</dbReference>
<feature type="coiled-coil region" evidence="1">
    <location>
        <begin position="175"/>
        <end position="202"/>
    </location>
</feature>
<dbReference type="PANTHER" id="PTHR13490:SF0">
    <property type="entry name" value="SMALL RIBOSOMAL SUBUNIT PROTEIN MS35"/>
    <property type="match status" value="1"/>
</dbReference>
<dbReference type="InterPro" id="IPR019349">
    <property type="entry name" value="Ribosomal_mS35_mit"/>
</dbReference>